<evidence type="ECO:0000256" key="7">
    <source>
        <dbReference type="PROSITE-ProRule" id="PRU00221"/>
    </source>
</evidence>
<keyword evidence="4 6" id="KW-0677">Repeat</keyword>
<dbReference type="GO" id="GO:0005634">
    <property type="term" value="C:nucleus"/>
    <property type="evidence" value="ECO:0007669"/>
    <property type="project" value="UniProtKB-SubCell"/>
</dbReference>
<name>A0A0L0W0N4_9BASI</name>
<dbReference type="HAMAP" id="MF_03056">
    <property type="entry name" value="TRM82"/>
    <property type="match status" value="1"/>
</dbReference>
<gene>
    <name evidence="9" type="ORF">PSTG_01705</name>
</gene>
<comment type="function">
    <text evidence="6">Required for the formation of N(7)-methylguanine at position 46 (m7G46) in tRNA. In the complex, it is required to stabilize and induce conformational changes of the catalytic subunit.</text>
</comment>
<keyword evidence="10" id="KW-1185">Reference proteome</keyword>
<dbReference type="OrthoDB" id="2502478at2759"/>
<dbReference type="AlphaFoldDB" id="A0A0L0W0N4"/>
<keyword evidence="2 6" id="KW-0853">WD repeat</keyword>
<dbReference type="InterPro" id="IPR015943">
    <property type="entry name" value="WD40/YVTN_repeat-like_dom_sf"/>
</dbReference>
<feature type="region of interest" description="Disordered" evidence="8">
    <location>
        <begin position="536"/>
        <end position="558"/>
    </location>
</feature>
<dbReference type="PANTHER" id="PTHR16288">
    <property type="entry name" value="WD40 REPEAT PROTEIN 4"/>
    <property type="match status" value="1"/>
</dbReference>
<sequence>MMSSWLRDPTFSRAQPNPSNILNLLRRASHCGTGPQSSRPRISSQTRFYRYTLTSTSSPRIQMHLPVQQLVLSPDKTLLVLASSSHLQVIDRLSATRLASTSDLQPHQPGSHSGFIRLLLIHNSVLVSTGEDKALKTWSLPGLKLINSRQLIKRATSIAVSPDGKNIVIADKFGDVYDLPFDAPSQTIFQADPDQEAEERKPTVTGTEEGAMKKTLPPIAGHVSVLTALAFIPTDTSALLVTADRDEHIRISRYPQAWSILGYLLGHRKFVAALLWLPHPDPAHHGRLLSAGGDDALFVWDYLRGKVLHTVDISGLAQGMKVWPAKQLWFSKTRTHKRRRTNPSVSEPEPPPQPTNSENTPPVETVENDAESILEEPQSIIQKTCVNKIIHTPASEISGPGYVLITSVGSSTIAYISKPHIFEDPTSTDKGTQYIDLDLPILDIIVLEPHLILVSLDTSFSPTSTPSSKHSFRTLSVSPNKIEEIVDPADFDLPGFNQASIIENTNEIDTPSQEILYPELLLLTKDTTGEERFLNARSAPSHNSNSVREVGSGGRSGKKLEGRLVCQVRCGILLANNSGGDS</sequence>
<evidence type="ECO:0000256" key="4">
    <source>
        <dbReference type="ARBA" id="ARBA00022737"/>
    </source>
</evidence>
<feature type="region of interest" description="Disordered" evidence="8">
    <location>
        <begin position="334"/>
        <end position="365"/>
    </location>
</feature>
<keyword evidence="5 6" id="KW-0539">Nucleus</keyword>
<comment type="pathway">
    <text evidence="6">tRNA modification; N(7)-methylguanine-tRNA biosynthesis.</text>
</comment>
<organism evidence="9 10">
    <name type="scientific">Puccinia striiformis f. sp. tritici PST-78</name>
    <dbReference type="NCBI Taxonomy" id="1165861"/>
    <lineage>
        <taxon>Eukaryota</taxon>
        <taxon>Fungi</taxon>
        <taxon>Dikarya</taxon>
        <taxon>Basidiomycota</taxon>
        <taxon>Pucciniomycotina</taxon>
        <taxon>Pucciniomycetes</taxon>
        <taxon>Pucciniales</taxon>
        <taxon>Pucciniaceae</taxon>
        <taxon>Puccinia</taxon>
    </lineage>
</organism>
<keyword evidence="3 6" id="KW-0819">tRNA processing</keyword>
<dbReference type="SMART" id="SM00320">
    <property type="entry name" value="WD40"/>
    <property type="match status" value="4"/>
</dbReference>
<accession>A0A0L0W0N4</accession>
<dbReference type="EMBL" id="AJIL01000009">
    <property type="protein sequence ID" value="KNF05074.1"/>
    <property type="molecule type" value="Genomic_DNA"/>
</dbReference>
<dbReference type="InterPro" id="IPR036322">
    <property type="entry name" value="WD40_repeat_dom_sf"/>
</dbReference>
<comment type="subcellular location">
    <subcellularLocation>
        <location evidence="1 6">Nucleus</location>
    </subcellularLocation>
</comment>
<dbReference type="SUPFAM" id="SSF50978">
    <property type="entry name" value="WD40 repeat-like"/>
    <property type="match status" value="1"/>
</dbReference>
<evidence type="ECO:0000256" key="1">
    <source>
        <dbReference type="ARBA" id="ARBA00004123"/>
    </source>
</evidence>
<evidence type="ECO:0000313" key="10">
    <source>
        <dbReference type="Proteomes" id="UP000054564"/>
    </source>
</evidence>
<dbReference type="GO" id="GO:0106004">
    <property type="term" value="P:tRNA (guanine-N7)-methylation"/>
    <property type="evidence" value="ECO:0007669"/>
    <property type="project" value="UniProtKB-UniRule"/>
</dbReference>
<dbReference type="PANTHER" id="PTHR16288:SF0">
    <property type="entry name" value="TRNA (GUANINE-N(7)-)-METHYLTRANSFERASE NON-CATALYTIC SUBUNIT WDR4"/>
    <property type="match status" value="1"/>
</dbReference>
<dbReference type="Proteomes" id="UP000054564">
    <property type="component" value="Unassembled WGS sequence"/>
</dbReference>
<evidence type="ECO:0000256" key="5">
    <source>
        <dbReference type="ARBA" id="ARBA00023242"/>
    </source>
</evidence>
<dbReference type="GO" id="GO:0005829">
    <property type="term" value="C:cytosol"/>
    <property type="evidence" value="ECO:0007669"/>
    <property type="project" value="TreeGrafter"/>
</dbReference>
<comment type="similarity">
    <text evidence="6">Belongs to the WD repeat TRM82 family.</text>
</comment>
<proteinExistence type="inferred from homology"/>
<evidence type="ECO:0000256" key="3">
    <source>
        <dbReference type="ARBA" id="ARBA00022694"/>
    </source>
</evidence>
<dbReference type="InterPro" id="IPR001680">
    <property type="entry name" value="WD40_rpt"/>
</dbReference>
<comment type="caution">
    <text evidence="9">The sequence shown here is derived from an EMBL/GenBank/DDBJ whole genome shotgun (WGS) entry which is preliminary data.</text>
</comment>
<evidence type="ECO:0000256" key="8">
    <source>
        <dbReference type="SAM" id="MobiDB-lite"/>
    </source>
</evidence>
<feature type="repeat" description="WD" evidence="7">
    <location>
        <begin position="264"/>
        <end position="310"/>
    </location>
</feature>
<dbReference type="InterPro" id="IPR028884">
    <property type="entry name" value="Trm82"/>
</dbReference>
<reference evidence="10" key="1">
    <citation type="submission" date="2014-03" db="EMBL/GenBank/DDBJ databases">
        <title>The Genome Sequence of Puccinia striiformis f. sp. tritici PST-78.</title>
        <authorList>
            <consortium name="The Broad Institute Genome Sequencing Platform"/>
            <person name="Cuomo C."/>
            <person name="Hulbert S."/>
            <person name="Chen X."/>
            <person name="Walker B."/>
            <person name="Young S.K."/>
            <person name="Zeng Q."/>
            <person name="Gargeya S."/>
            <person name="Fitzgerald M."/>
            <person name="Haas B."/>
            <person name="Abouelleil A."/>
            <person name="Alvarado L."/>
            <person name="Arachchi H.M."/>
            <person name="Berlin A.M."/>
            <person name="Chapman S.B."/>
            <person name="Goldberg J."/>
            <person name="Griggs A."/>
            <person name="Gujja S."/>
            <person name="Hansen M."/>
            <person name="Howarth C."/>
            <person name="Imamovic A."/>
            <person name="Larimer J."/>
            <person name="McCowan C."/>
            <person name="Montmayeur A."/>
            <person name="Murphy C."/>
            <person name="Neiman D."/>
            <person name="Pearson M."/>
            <person name="Priest M."/>
            <person name="Roberts A."/>
            <person name="Saif S."/>
            <person name="Shea T."/>
            <person name="Sisk P."/>
            <person name="Sykes S."/>
            <person name="Wortman J."/>
            <person name="Nusbaum C."/>
            <person name="Birren B."/>
        </authorList>
    </citation>
    <scope>NUCLEOTIDE SEQUENCE [LARGE SCALE GENOMIC DNA]</scope>
    <source>
        <strain evidence="10">race PST-78</strain>
    </source>
</reference>
<evidence type="ECO:0000256" key="6">
    <source>
        <dbReference type="HAMAP-Rule" id="MF_03056"/>
    </source>
</evidence>
<protein>
    <submittedName>
        <fullName evidence="9">Uncharacterized protein</fullName>
    </submittedName>
</protein>
<dbReference type="PROSITE" id="PS50082">
    <property type="entry name" value="WD_REPEATS_2"/>
    <property type="match status" value="1"/>
</dbReference>
<evidence type="ECO:0000313" key="9">
    <source>
        <dbReference type="EMBL" id="KNF05074.1"/>
    </source>
</evidence>
<dbReference type="GO" id="GO:0043527">
    <property type="term" value="C:tRNA methyltransferase complex"/>
    <property type="evidence" value="ECO:0007669"/>
    <property type="project" value="TreeGrafter"/>
</dbReference>
<dbReference type="UniPathway" id="UPA00989"/>
<evidence type="ECO:0000256" key="2">
    <source>
        <dbReference type="ARBA" id="ARBA00022574"/>
    </source>
</evidence>
<dbReference type="Gene3D" id="2.130.10.10">
    <property type="entry name" value="YVTN repeat-like/Quinoprotein amine dehydrogenase"/>
    <property type="match status" value="2"/>
</dbReference>
<dbReference type="STRING" id="1165861.A0A0L0W0N4"/>